<evidence type="ECO:0000313" key="6">
    <source>
        <dbReference type="Proteomes" id="UP001530315"/>
    </source>
</evidence>
<name>A0ABD3NPJ6_9STRA</name>
<keyword evidence="6" id="KW-1185">Reference proteome</keyword>
<keyword evidence="3" id="KW-0274">FAD</keyword>
<accession>A0ABD3NPJ6</accession>
<gene>
    <name evidence="5" type="ORF">ACHAW5_002296</name>
</gene>
<dbReference type="SUPFAM" id="SSF51905">
    <property type="entry name" value="FAD/NAD(P)-binding domain"/>
    <property type="match status" value="2"/>
</dbReference>
<sequence length="402" mass="45129">MAFREFAWGGDGEGSSYVTHGEVQQYLEDYANEFHLTDNIRFGCLVNNLKVLSDYDGDCRAMKVEKDEIDGEPWPKISLEWTDRTTNQSCQQTFDGVSICNGHYALPSRPPLLGLEGFPGRVIHAVEYDDPNDFAGRTVLCVGARASGGDIAREVGSVANRVYLSDSTCDRREEFGNVIRMPRTRSIGSNGEVHFSNGNGDEWTADDVDVIILCSGYDYSFPFITEGSNLELKSIPSERRVRPLYEQLWHARHPSLSFIGLPHSVVPFPLFEIQSDAVVSQWTSKAGSIPLPPPSERMAAAERDATAGGPALPGRVLDTHYLGSFQWDYCRKLARIGGTYDDSMENFIATNEAMYDRSQMERTGMAPGERDLYRETRFRRLDEQRSFEILYSEIDPSKLTLP</sequence>
<evidence type="ECO:0000256" key="2">
    <source>
        <dbReference type="ARBA" id="ARBA00022630"/>
    </source>
</evidence>
<dbReference type="Proteomes" id="UP001530315">
    <property type="component" value="Unassembled WGS sequence"/>
</dbReference>
<dbReference type="InterPro" id="IPR036188">
    <property type="entry name" value="FAD/NAD-bd_sf"/>
</dbReference>
<evidence type="ECO:0000256" key="1">
    <source>
        <dbReference type="ARBA" id="ARBA00009183"/>
    </source>
</evidence>
<reference evidence="5 6" key="1">
    <citation type="submission" date="2024-10" db="EMBL/GenBank/DDBJ databases">
        <title>Updated reference genomes for cyclostephanoid diatoms.</title>
        <authorList>
            <person name="Roberts W.R."/>
            <person name="Alverson A.J."/>
        </authorList>
    </citation>
    <scope>NUCLEOTIDE SEQUENCE [LARGE SCALE GENOMIC DNA]</scope>
    <source>
        <strain evidence="5 6">AJA276-08</strain>
    </source>
</reference>
<dbReference type="EMBL" id="JALLAZ020001391">
    <property type="protein sequence ID" value="KAL3775800.1"/>
    <property type="molecule type" value="Genomic_DNA"/>
</dbReference>
<dbReference type="PANTHER" id="PTHR23023">
    <property type="entry name" value="DIMETHYLANILINE MONOOXYGENASE"/>
    <property type="match status" value="1"/>
</dbReference>
<dbReference type="AlphaFoldDB" id="A0ABD3NPJ6"/>
<evidence type="ECO:0000313" key="5">
    <source>
        <dbReference type="EMBL" id="KAL3775800.1"/>
    </source>
</evidence>
<comment type="caution">
    <text evidence="5">The sequence shown here is derived from an EMBL/GenBank/DDBJ whole genome shotgun (WGS) entry which is preliminary data.</text>
</comment>
<organism evidence="5 6">
    <name type="scientific">Stephanodiscus triporus</name>
    <dbReference type="NCBI Taxonomy" id="2934178"/>
    <lineage>
        <taxon>Eukaryota</taxon>
        <taxon>Sar</taxon>
        <taxon>Stramenopiles</taxon>
        <taxon>Ochrophyta</taxon>
        <taxon>Bacillariophyta</taxon>
        <taxon>Coscinodiscophyceae</taxon>
        <taxon>Thalassiosirophycidae</taxon>
        <taxon>Stephanodiscales</taxon>
        <taxon>Stephanodiscaceae</taxon>
        <taxon>Stephanodiscus</taxon>
    </lineage>
</organism>
<keyword evidence="4" id="KW-0560">Oxidoreductase</keyword>
<dbReference type="Gene3D" id="3.50.50.60">
    <property type="entry name" value="FAD/NAD(P)-binding domain"/>
    <property type="match status" value="2"/>
</dbReference>
<proteinExistence type="inferred from homology"/>
<dbReference type="GO" id="GO:0016491">
    <property type="term" value="F:oxidoreductase activity"/>
    <property type="evidence" value="ECO:0007669"/>
    <property type="project" value="UniProtKB-KW"/>
</dbReference>
<keyword evidence="2" id="KW-0285">Flavoprotein</keyword>
<evidence type="ECO:0000256" key="3">
    <source>
        <dbReference type="ARBA" id="ARBA00022827"/>
    </source>
</evidence>
<comment type="similarity">
    <text evidence="1">Belongs to the FMO family.</text>
</comment>
<dbReference type="InterPro" id="IPR020946">
    <property type="entry name" value="Flavin_mOase-like"/>
</dbReference>
<dbReference type="Pfam" id="PF00743">
    <property type="entry name" value="FMO-like"/>
    <property type="match status" value="1"/>
</dbReference>
<dbReference type="InterPro" id="IPR050346">
    <property type="entry name" value="FMO-like"/>
</dbReference>
<evidence type="ECO:0000256" key="4">
    <source>
        <dbReference type="ARBA" id="ARBA00023002"/>
    </source>
</evidence>
<protein>
    <recommendedName>
        <fullName evidence="7">Flavin-containing monooxygenase</fullName>
    </recommendedName>
</protein>
<evidence type="ECO:0008006" key="7">
    <source>
        <dbReference type="Google" id="ProtNLM"/>
    </source>
</evidence>